<feature type="signal peptide" evidence="2">
    <location>
        <begin position="1"/>
        <end position="22"/>
    </location>
</feature>
<feature type="chain" id="PRO_5036746440" evidence="2">
    <location>
        <begin position="23"/>
        <end position="107"/>
    </location>
</feature>
<evidence type="ECO:0000256" key="2">
    <source>
        <dbReference type="SAM" id="SignalP"/>
    </source>
</evidence>
<dbReference type="RefSeq" id="WP_201684428.1">
    <property type="nucleotide sequence ID" value="NZ_JAEQNA010000004.1"/>
</dbReference>
<proteinExistence type="predicted"/>
<dbReference type="EMBL" id="JAEQNA010000004">
    <property type="protein sequence ID" value="MBL0421363.1"/>
    <property type="molecule type" value="Genomic_DNA"/>
</dbReference>
<reference evidence="3" key="1">
    <citation type="submission" date="2021-01" db="EMBL/GenBank/DDBJ databases">
        <title>Ramlibacter sp. strain AW1 16S ribosomal RNA gene Genome sequencing and assembly.</title>
        <authorList>
            <person name="Kang M."/>
        </authorList>
    </citation>
    <scope>NUCLEOTIDE SEQUENCE</scope>
    <source>
        <strain evidence="3">AW1</strain>
    </source>
</reference>
<evidence type="ECO:0000256" key="1">
    <source>
        <dbReference type="SAM" id="MobiDB-lite"/>
    </source>
</evidence>
<evidence type="ECO:0000313" key="3">
    <source>
        <dbReference type="EMBL" id="MBL0421363.1"/>
    </source>
</evidence>
<feature type="region of interest" description="Disordered" evidence="1">
    <location>
        <begin position="69"/>
        <end position="107"/>
    </location>
</feature>
<dbReference type="Proteomes" id="UP000613011">
    <property type="component" value="Unassembled WGS sequence"/>
</dbReference>
<keyword evidence="4" id="KW-1185">Reference proteome</keyword>
<dbReference type="AlphaFoldDB" id="A0A936ZJI8"/>
<evidence type="ECO:0000313" key="4">
    <source>
        <dbReference type="Proteomes" id="UP000613011"/>
    </source>
</evidence>
<protein>
    <submittedName>
        <fullName evidence="3">Uncharacterized protein</fullName>
    </submittedName>
</protein>
<name>A0A936ZJI8_9BURK</name>
<sequence length="107" mass="11628">MTRLLALTLSAAAISLPGAASADMFFGGDKVQPPVESSRTRSEVRTDVMGAGADYRNLIVERYPFPLERPRGTLQRSDVRNETRPAVRSGILPEGEADPYLPSSSHQ</sequence>
<accession>A0A936ZJI8</accession>
<comment type="caution">
    <text evidence="3">The sequence shown here is derived from an EMBL/GenBank/DDBJ whole genome shotgun (WGS) entry which is preliminary data.</text>
</comment>
<keyword evidence="2" id="KW-0732">Signal</keyword>
<organism evidence="3 4">
    <name type="scientific">Ramlibacter aurantiacus</name>
    <dbReference type="NCBI Taxonomy" id="2801330"/>
    <lineage>
        <taxon>Bacteria</taxon>
        <taxon>Pseudomonadati</taxon>
        <taxon>Pseudomonadota</taxon>
        <taxon>Betaproteobacteria</taxon>
        <taxon>Burkholderiales</taxon>
        <taxon>Comamonadaceae</taxon>
        <taxon>Ramlibacter</taxon>
    </lineage>
</organism>
<gene>
    <name evidence="3" type="ORF">JI739_13470</name>
</gene>